<proteinExistence type="predicted"/>
<reference evidence="2 3" key="1">
    <citation type="submission" date="2024-02" db="EMBL/GenBank/DDBJ databases">
        <title>High-quality chromosome-scale genome assembly of Pensacola bahiagrass (Paspalum notatum Flugge var. saurae).</title>
        <authorList>
            <person name="Vega J.M."/>
            <person name="Podio M."/>
            <person name="Orjuela J."/>
            <person name="Siena L.A."/>
            <person name="Pessino S.C."/>
            <person name="Combes M.C."/>
            <person name="Mariac C."/>
            <person name="Albertini E."/>
            <person name="Pupilli F."/>
            <person name="Ortiz J.P.A."/>
            <person name="Leblanc O."/>
        </authorList>
    </citation>
    <scope>NUCLEOTIDE SEQUENCE [LARGE SCALE GENOMIC DNA]</scope>
    <source>
        <strain evidence="2">R1</strain>
        <tissue evidence="2">Leaf</tissue>
    </source>
</reference>
<organism evidence="2 3">
    <name type="scientific">Paspalum notatum var. saurae</name>
    <dbReference type="NCBI Taxonomy" id="547442"/>
    <lineage>
        <taxon>Eukaryota</taxon>
        <taxon>Viridiplantae</taxon>
        <taxon>Streptophyta</taxon>
        <taxon>Embryophyta</taxon>
        <taxon>Tracheophyta</taxon>
        <taxon>Spermatophyta</taxon>
        <taxon>Magnoliopsida</taxon>
        <taxon>Liliopsida</taxon>
        <taxon>Poales</taxon>
        <taxon>Poaceae</taxon>
        <taxon>PACMAD clade</taxon>
        <taxon>Panicoideae</taxon>
        <taxon>Andropogonodae</taxon>
        <taxon>Paspaleae</taxon>
        <taxon>Paspalinae</taxon>
        <taxon>Paspalum</taxon>
    </lineage>
</organism>
<evidence type="ECO:0008006" key="4">
    <source>
        <dbReference type="Google" id="ProtNLM"/>
    </source>
</evidence>
<sequence length="126" mass="13541">MAGSTRRWASASLAWAGVALAPIVRFEEVAVTTDLTRMVTSGMNAAHAPSSFSSTRRLARSTSSCVRPRCLTSAPTTLVLPSLHLESQSEIGSEESIAGSDKSFVWHAVDFADVSVESEFFYLLSQ</sequence>
<accession>A0AAQ3X3S1</accession>
<dbReference type="EMBL" id="CP144751">
    <property type="protein sequence ID" value="WVZ83796.1"/>
    <property type="molecule type" value="Genomic_DNA"/>
</dbReference>
<feature type="non-terminal residue" evidence="2">
    <location>
        <position position="126"/>
    </location>
</feature>
<evidence type="ECO:0000313" key="2">
    <source>
        <dbReference type="EMBL" id="WVZ83796.1"/>
    </source>
</evidence>
<gene>
    <name evidence="2" type="ORF">U9M48_030896</name>
</gene>
<keyword evidence="3" id="KW-1185">Reference proteome</keyword>
<evidence type="ECO:0000256" key="1">
    <source>
        <dbReference type="SAM" id="SignalP"/>
    </source>
</evidence>
<name>A0AAQ3X3S1_PASNO</name>
<dbReference type="AlphaFoldDB" id="A0AAQ3X3S1"/>
<feature type="signal peptide" evidence="1">
    <location>
        <begin position="1"/>
        <end position="21"/>
    </location>
</feature>
<dbReference type="Proteomes" id="UP001341281">
    <property type="component" value="Chromosome 07"/>
</dbReference>
<evidence type="ECO:0000313" key="3">
    <source>
        <dbReference type="Proteomes" id="UP001341281"/>
    </source>
</evidence>
<protein>
    <recommendedName>
        <fullName evidence="4">Secreted protein</fullName>
    </recommendedName>
</protein>
<feature type="chain" id="PRO_5043034753" description="Secreted protein" evidence="1">
    <location>
        <begin position="22"/>
        <end position="126"/>
    </location>
</feature>
<keyword evidence="1" id="KW-0732">Signal</keyword>